<dbReference type="Proteomes" id="UP000239203">
    <property type="component" value="Unassembled WGS sequence"/>
</dbReference>
<evidence type="ECO:0000313" key="2">
    <source>
        <dbReference type="Proteomes" id="UP000239203"/>
    </source>
</evidence>
<sequence>MQVTAAPIPEDELTRQIAEVTAHFAPRRFAVYQVQRDTEGQATDFVVLGWGMEIADGAGDDYVELFGMPDAQGVRTRGQFRTAESASHVLGGNRQVEFRWIDTESD</sequence>
<dbReference type="OrthoDB" id="3692212at2"/>
<accession>A0A2S6GV14</accession>
<gene>
    <name evidence="1" type="ORF">CLV40_104300</name>
</gene>
<dbReference type="EMBL" id="PTIX01000004">
    <property type="protein sequence ID" value="PPK69050.1"/>
    <property type="molecule type" value="Genomic_DNA"/>
</dbReference>
<organism evidence="1 2">
    <name type="scientific">Actinokineospora auranticolor</name>
    <dbReference type="NCBI Taxonomy" id="155976"/>
    <lineage>
        <taxon>Bacteria</taxon>
        <taxon>Bacillati</taxon>
        <taxon>Actinomycetota</taxon>
        <taxon>Actinomycetes</taxon>
        <taxon>Pseudonocardiales</taxon>
        <taxon>Pseudonocardiaceae</taxon>
        <taxon>Actinokineospora</taxon>
    </lineage>
</organism>
<evidence type="ECO:0000313" key="1">
    <source>
        <dbReference type="EMBL" id="PPK69050.1"/>
    </source>
</evidence>
<dbReference type="RefSeq" id="WP_104478575.1">
    <property type="nucleotide sequence ID" value="NZ_CP154825.1"/>
</dbReference>
<comment type="caution">
    <text evidence="1">The sequence shown here is derived from an EMBL/GenBank/DDBJ whole genome shotgun (WGS) entry which is preliminary data.</text>
</comment>
<keyword evidence="2" id="KW-1185">Reference proteome</keyword>
<proteinExistence type="predicted"/>
<dbReference type="AlphaFoldDB" id="A0A2S6GV14"/>
<protein>
    <submittedName>
        <fullName evidence="1">Uncharacterized protein</fullName>
    </submittedName>
</protein>
<name>A0A2S6GV14_9PSEU</name>
<reference evidence="1 2" key="1">
    <citation type="submission" date="2018-02" db="EMBL/GenBank/DDBJ databases">
        <title>Genomic Encyclopedia of Archaeal and Bacterial Type Strains, Phase II (KMG-II): from individual species to whole genera.</title>
        <authorList>
            <person name="Goeker M."/>
        </authorList>
    </citation>
    <scope>NUCLEOTIDE SEQUENCE [LARGE SCALE GENOMIC DNA]</scope>
    <source>
        <strain evidence="1 2">YU 961-1</strain>
    </source>
</reference>